<dbReference type="EMBL" id="LRGC01000001">
    <property type="protein sequence ID" value="KWR57797.1"/>
    <property type="molecule type" value="Genomic_DNA"/>
</dbReference>
<evidence type="ECO:0000259" key="1">
    <source>
        <dbReference type="Pfam" id="PF13101"/>
    </source>
</evidence>
<accession>A0A108TD86</accession>
<dbReference type="Proteomes" id="UP000056419">
    <property type="component" value="Unassembled WGS sequence"/>
</dbReference>
<dbReference type="PATRIC" id="fig|46506.5.peg.365"/>
<evidence type="ECO:0000313" key="2">
    <source>
        <dbReference type="EMBL" id="KWR57797.1"/>
    </source>
</evidence>
<dbReference type="AlphaFoldDB" id="A0A108TD86"/>
<sequence length="68" mass="8069">MELIEKQQAELNEEHALYIKNMVDKAGQPFNAYAKFDKEENRPIFYRWNPGRKKEQGEARVVAKENKT</sequence>
<dbReference type="InterPro" id="IPR025222">
    <property type="entry name" value="DUF3945"/>
</dbReference>
<proteinExistence type="predicted"/>
<evidence type="ECO:0000313" key="3">
    <source>
        <dbReference type="Proteomes" id="UP000056419"/>
    </source>
</evidence>
<reference evidence="2 3" key="1">
    <citation type="journal article" date="2016" name="BMC Genomics">
        <title>Type VI secretion systems of human gut Bacteroidales segregate into three genetic architectures, two of which are contained on mobile genetic elements.</title>
        <authorList>
            <person name="Coyne M.J."/>
            <person name="Roelofs K.G."/>
            <person name="Comstock L.E."/>
        </authorList>
    </citation>
    <scope>NUCLEOTIDE SEQUENCE [LARGE SCALE GENOMIC DNA]</scope>
    <source>
        <strain evidence="2 3">CL09T03C01</strain>
    </source>
</reference>
<organism evidence="2 3">
    <name type="scientific">Bacteroides stercoris</name>
    <dbReference type="NCBI Taxonomy" id="46506"/>
    <lineage>
        <taxon>Bacteria</taxon>
        <taxon>Pseudomonadati</taxon>
        <taxon>Bacteroidota</taxon>
        <taxon>Bacteroidia</taxon>
        <taxon>Bacteroidales</taxon>
        <taxon>Bacteroidaceae</taxon>
        <taxon>Bacteroides</taxon>
    </lineage>
</organism>
<name>A0A108TD86_BACSE</name>
<dbReference type="STRING" id="46506.AA415_00340"/>
<protein>
    <recommendedName>
        <fullName evidence="1">DUF3945 domain-containing protein</fullName>
    </recommendedName>
</protein>
<feature type="domain" description="DUF3945" evidence="1">
    <location>
        <begin position="2"/>
        <end position="45"/>
    </location>
</feature>
<comment type="caution">
    <text evidence="2">The sequence shown here is derived from an EMBL/GenBank/DDBJ whole genome shotgun (WGS) entry which is preliminary data.</text>
</comment>
<dbReference type="Pfam" id="PF13101">
    <property type="entry name" value="DUF3945"/>
    <property type="match status" value="1"/>
</dbReference>
<gene>
    <name evidence="2" type="ORF">AA415_00340</name>
</gene>
<keyword evidence="3" id="KW-1185">Reference proteome</keyword>